<evidence type="ECO:0000313" key="1">
    <source>
        <dbReference type="EMBL" id="OYD23833.1"/>
    </source>
</evidence>
<organism evidence="1 3">
    <name type="scientific">Oceanimonas baumannii</name>
    <dbReference type="NCBI Taxonomy" id="129578"/>
    <lineage>
        <taxon>Bacteria</taxon>
        <taxon>Pseudomonadati</taxon>
        <taxon>Pseudomonadota</taxon>
        <taxon>Gammaproteobacteria</taxon>
        <taxon>Aeromonadales</taxon>
        <taxon>Aeromonadaceae</taxon>
        <taxon>Oceanimonas</taxon>
    </lineage>
</organism>
<dbReference type="AlphaFoldDB" id="A0A235CH32"/>
<reference evidence="1 3" key="1">
    <citation type="submission" date="2017-08" db="EMBL/GenBank/DDBJ databases">
        <title>Draft Genome Sequence of the Marine Bacterium Oceanimonas baumannii ATCC 700832.</title>
        <authorList>
            <person name="Mcclelland W.D."/>
            <person name="Brennan M.A."/>
            <person name="Trachtenberg A.M."/>
            <person name="Maclea K.S."/>
        </authorList>
    </citation>
    <scope>NUCLEOTIDE SEQUENCE [LARGE SCALE GENOMIC DNA]</scope>
    <source>
        <strain evidence="1 3">ATCC 700832</strain>
    </source>
</reference>
<dbReference type="Proteomes" id="UP000295058">
    <property type="component" value="Unassembled WGS sequence"/>
</dbReference>
<keyword evidence="4" id="KW-1185">Reference proteome</keyword>
<dbReference type="RefSeq" id="WP_094278396.1">
    <property type="nucleotide sequence ID" value="NZ_NQJF01000008.1"/>
</dbReference>
<dbReference type="OrthoDB" id="6238758at2"/>
<evidence type="ECO:0000313" key="3">
    <source>
        <dbReference type="Proteomes" id="UP000243640"/>
    </source>
</evidence>
<proteinExistence type="predicted"/>
<dbReference type="Proteomes" id="UP000243640">
    <property type="component" value="Unassembled WGS sequence"/>
</dbReference>
<dbReference type="EMBL" id="NQJF01000008">
    <property type="protein sequence ID" value="OYD23833.1"/>
    <property type="molecule type" value="Genomic_DNA"/>
</dbReference>
<dbReference type="EMBL" id="SODO01000007">
    <property type="protein sequence ID" value="TDW58842.1"/>
    <property type="molecule type" value="Genomic_DNA"/>
</dbReference>
<evidence type="ECO:0000313" key="4">
    <source>
        <dbReference type="Proteomes" id="UP000295058"/>
    </source>
</evidence>
<accession>A0A235CH32</accession>
<gene>
    <name evidence="1" type="ORF">B6S09_10225</name>
    <name evidence="2" type="ORF">LY04_02198</name>
</gene>
<reference evidence="2 4" key="2">
    <citation type="submission" date="2019-03" db="EMBL/GenBank/DDBJ databases">
        <title>Genomic Encyclopedia of Archaeal and Bacterial Type Strains, Phase II (KMG-II): from individual species to whole genera.</title>
        <authorList>
            <person name="Goeker M."/>
        </authorList>
    </citation>
    <scope>NUCLEOTIDE SEQUENCE [LARGE SCALE GENOMIC DNA]</scope>
    <source>
        <strain evidence="2 4">DSM 15594</strain>
    </source>
</reference>
<protein>
    <submittedName>
        <fullName evidence="1">Uncharacterized protein</fullName>
    </submittedName>
</protein>
<name>A0A235CH32_9GAMM</name>
<comment type="caution">
    <text evidence="1">The sequence shown here is derived from an EMBL/GenBank/DDBJ whole genome shotgun (WGS) entry which is preliminary data.</text>
</comment>
<evidence type="ECO:0000313" key="2">
    <source>
        <dbReference type="EMBL" id="TDW58842.1"/>
    </source>
</evidence>
<sequence>MRERLTGPKLAQILIVLVILAAAFFLRTCSNEEEVTETVQKISDYCDLSHATCVQQQQELTVSAQLLSDDLQAETPFSLQVVLSDPDAVITRSVLEGESMYMGTLPALIEHTGEGVWRGSALVGSCSEERMLWAWVLDVRQGEETHRLKFLFEVRR</sequence>